<organism evidence="3 4">
    <name type="scientific">Sagittula stellata (strain ATCC 700073 / DSM 11524 / E-37)</name>
    <dbReference type="NCBI Taxonomy" id="388399"/>
    <lineage>
        <taxon>Bacteria</taxon>
        <taxon>Pseudomonadati</taxon>
        <taxon>Pseudomonadota</taxon>
        <taxon>Alphaproteobacteria</taxon>
        <taxon>Rhodobacterales</taxon>
        <taxon>Roseobacteraceae</taxon>
        <taxon>Sagittula</taxon>
    </lineage>
</organism>
<protein>
    <submittedName>
        <fullName evidence="3">Cytochrome c oxidase, cbb3-type, subunit IV</fullName>
    </submittedName>
</protein>
<dbReference type="Proteomes" id="UP000005713">
    <property type="component" value="Unassembled WGS sequence"/>
</dbReference>
<dbReference type="InterPro" id="IPR008621">
    <property type="entry name" value="Cbb3-typ_cyt_oxidase_comp"/>
</dbReference>
<keyword evidence="2" id="KW-1133">Transmembrane helix</keyword>
<dbReference type="CDD" id="cd01324">
    <property type="entry name" value="cbb3_Oxidase_CcoQ"/>
    <property type="match status" value="1"/>
</dbReference>
<comment type="caution">
    <text evidence="3">The sequence shown here is derived from an EMBL/GenBank/DDBJ whole genome shotgun (WGS) entry which is preliminary data.</text>
</comment>
<gene>
    <name evidence="3" type="ORF">SSE37_10989</name>
</gene>
<feature type="region of interest" description="Disordered" evidence="1">
    <location>
        <begin position="39"/>
        <end position="63"/>
    </location>
</feature>
<evidence type="ECO:0000313" key="3">
    <source>
        <dbReference type="EMBL" id="EBA08064.1"/>
    </source>
</evidence>
<accession>A3K3F0</accession>
<evidence type="ECO:0000256" key="2">
    <source>
        <dbReference type="SAM" id="Phobius"/>
    </source>
</evidence>
<dbReference type="Pfam" id="PF05545">
    <property type="entry name" value="FixQ"/>
    <property type="match status" value="1"/>
</dbReference>
<dbReference type="eggNOG" id="COG4736">
    <property type="taxonomic scope" value="Bacteria"/>
</dbReference>
<sequence>MDMETYSLLRSFADSWGLLAMTAFFVGVVIWVLRPGARREQDDAASIPFRHDDRPAPADRSET</sequence>
<evidence type="ECO:0000256" key="1">
    <source>
        <dbReference type="SAM" id="MobiDB-lite"/>
    </source>
</evidence>
<keyword evidence="2" id="KW-0812">Transmembrane</keyword>
<dbReference type="EMBL" id="AAYA01000006">
    <property type="protein sequence ID" value="EBA08064.1"/>
    <property type="molecule type" value="Genomic_DNA"/>
</dbReference>
<feature type="transmembrane region" description="Helical" evidence="2">
    <location>
        <begin position="15"/>
        <end position="33"/>
    </location>
</feature>
<proteinExistence type="predicted"/>
<evidence type="ECO:0000313" key="4">
    <source>
        <dbReference type="Proteomes" id="UP000005713"/>
    </source>
</evidence>
<dbReference type="AlphaFoldDB" id="A3K3F0"/>
<keyword evidence="2" id="KW-0472">Membrane</keyword>
<keyword evidence="4" id="KW-1185">Reference proteome</keyword>
<feature type="compositionally biased region" description="Basic and acidic residues" evidence="1">
    <location>
        <begin position="49"/>
        <end position="63"/>
    </location>
</feature>
<reference evidence="3 4" key="1">
    <citation type="submission" date="2006-06" db="EMBL/GenBank/DDBJ databases">
        <authorList>
            <person name="Moran M.A."/>
            <person name="Ferriera S."/>
            <person name="Johnson J."/>
            <person name="Kravitz S."/>
            <person name="Beeson K."/>
            <person name="Sutton G."/>
            <person name="Rogers Y.-H."/>
            <person name="Friedman R."/>
            <person name="Frazier M."/>
            <person name="Venter J.C."/>
        </authorList>
    </citation>
    <scope>NUCLEOTIDE SEQUENCE [LARGE SCALE GENOMIC DNA]</scope>
    <source>
        <strain evidence="3 4">E-37</strain>
    </source>
</reference>
<name>A3K3F0_SAGS3</name>